<evidence type="ECO:0000313" key="2">
    <source>
        <dbReference type="Proteomes" id="UP001062846"/>
    </source>
</evidence>
<reference evidence="1" key="1">
    <citation type="submission" date="2022-02" db="EMBL/GenBank/DDBJ databases">
        <title>Plant Genome Project.</title>
        <authorList>
            <person name="Zhang R.-G."/>
        </authorList>
    </citation>
    <scope>NUCLEOTIDE SEQUENCE</scope>
    <source>
        <strain evidence="1">AT1</strain>
    </source>
</reference>
<name>A0ACC0NBW9_RHOML</name>
<protein>
    <submittedName>
        <fullName evidence="1">Uncharacterized protein</fullName>
    </submittedName>
</protein>
<accession>A0ACC0NBW9</accession>
<evidence type="ECO:0000313" key="1">
    <source>
        <dbReference type="EMBL" id="KAI8550736.1"/>
    </source>
</evidence>
<comment type="caution">
    <text evidence="1">The sequence shown here is derived from an EMBL/GenBank/DDBJ whole genome shotgun (WGS) entry which is preliminary data.</text>
</comment>
<dbReference type="Proteomes" id="UP001062846">
    <property type="component" value="Chromosome 6"/>
</dbReference>
<sequence>MNEARKGSIRSRVWFWEIEVQMKHERIPSVLGFGFGKPRHEALRRFMSLVLENQVTKEGSEHYVGDYGAHGQVSPNDYPPGVTVWGPSGLTIFHQEASRCWGRACSAPIDSDRARLDSSHRAIFRRDMMGSLDPVLNEKWVFLVSFSAPWLGERSEGIPRSLWAFCPAQSQGSSWSCSVHLWLGE</sequence>
<proteinExistence type="predicted"/>
<organism evidence="1 2">
    <name type="scientific">Rhododendron molle</name>
    <name type="common">Chinese azalea</name>
    <name type="synonym">Azalea mollis</name>
    <dbReference type="NCBI Taxonomy" id="49168"/>
    <lineage>
        <taxon>Eukaryota</taxon>
        <taxon>Viridiplantae</taxon>
        <taxon>Streptophyta</taxon>
        <taxon>Embryophyta</taxon>
        <taxon>Tracheophyta</taxon>
        <taxon>Spermatophyta</taxon>
        <taxon>Magnoliopsida</taxon>
        <taxon>eudicotyledons</taxon>
        <taxon>Gunneridae</taxon>
        <taxon>Pentapetalae</taxon>
        <taxon>asterids</taxon>
        <taxon>Ericales</taxon>
        <taxon>Ericaceae</taxon>
        <taxon>Ericoideae</taxon>
        <taxon>Rhodoreae</taxon>
        <taxon>Rhododendron</taxon>
    </lineage>
</organism>
<keyword evidence="2" id="KW-1185">Reference proteome</keyword>
<dbReference type="EMBL" id="CM046393">
    <property type="protein sequence ID" value="KAI8550736.1"/>
    <property type="molecule type" value="Genomic_DNA"/>
</dbReference>
<gene>
    <name evidence="1" type="ORF">RHMOL_Rhmol06G0131100</name>
</gene>